<feature type="chain" id="PRO_5040146255" description="PBAN-type neuropeptides" evidence="1">
    <location>
        <begin position="23"/>
        <end position="136"/>
    </location>
</feature>
<dbReference type="AlphaFoldDB" id="A0A9N9SJX1"/>
<accession>A0A9N9SJX1</accession>
<evidence type="ECO:0000256" key="1">
    <source>
        <dbReference type="SAM" id="SignalP"/>
    </source>
</evidence>
<keyword evidence="1" id="KW-0732">Signal</keyword>
<evidence type="ECO:0008006" key="4">
    <source>
        <dbReference type="Google" id="ProtNLM"/>
    </source>
</evidence>
<evidence type="ECO:0000313" key="2">
    <source>
        <dbReference type="EMBL" id="CAG9826208.1"/>
    </source>
</evidence>
<dbReference type="Proteomes" id="UP001153709">
    <property type="component" value="Chromosome 1"/>
</dbReference>
<organism evidence="2 3">
    <name type="scientific">Diabrotica balteata</name>
    <name type="common">Banded cucumber beetle</name>
    <dbReference type="NCBI Taxonomy" id="107213"/>
    <lineage>
        <taxon>Eukaryota</taxon>
        <taxon>Metazoa</taxon>
        <taxon>Ecdysozoa</taxon>
        <taxon>Arthropoda</taxon>
        <taxon>Hexapoda</taxon>
        <taxon>Insecta</taxon>
        <taxon>Pterygota</taxon>
        <taxon>Neoptera</taxon>
        <taxon>Endopterygota</taxon>
        <taxon>Coleoptera</taxon>
        <taxon>Polyphaga</taxon>
        <taxon>Cucujiformia</taxon>
        <taxon>Chrysomeloidea</taxon>
        <taxon>Chrysomelidae</taxon>
        <taxon>Galerucinae</taxon>
        <taxon>Diabroticina</taxon>
        <taxon>Diabroticites</taxon>
        <taxon>Diabrotica</taxon>
    </lineage>
</organism>
<feature type="signal peptide" evidence="1">
    <location>
        <begin position="1"/>
        <end position="22"/>
    </location>
</feature>
<gene>
    <name evidence="2" type="ORF">DIABBA_LOCUS347</name>
</gene>
<keyword evidence="3" id="KW-1185">Reference proteome</keyword>
<protein>
    <recommendedName>
        <fullName evidence="4">PBAN-type neuropeptides</fullName>
    </recommendedName>
</protein>
<proteinExistence type="predicted"/>
<name>A0A9N9SJX1_DIABA</name>
<dbReference type="OrthoDB" id="6424205at2759"/>
<evidence type="ECO:0000313" key="3">
    <source>
        <dbReference type="Proteomes" id="UP001153709"/>
    </source>
</evidence>
<reference evidence="2" key="1">
    <citation type="submission" date="2022-01" db="EMBL/GenBank/DDBJ databases">
        <authorList>
            <person name="King R."/>
        </authorList>
    </citation>
    <scope>NUCLEOTIDE SEQUENCE</scope>
</reference>
<sequence length="136" mass="15775">MNISVGVSVLFLLTLYFRNISTHELEKSKEDESKYSAPVWFGPRVGRKKRGFLDEEYKNIDKQELEALLELIKKNPWTIMLFSNGKGRLLNFNPKDSSLEGLSEDEITEIVQRSMFAPRLGRSAFFPRLGRDNEME</sequence>
<dbReference type="EMBL" id="OU898276">
    <property type="protein sequence ID" value="CAG9826208.1"/>
    <property type="molecule type" value="Genomic_DNA"/>
</dbReference>